<evidence type="ECO:0000256" key="7">
    <source>
        <dbReference type="PIRSR" id="PIRSR606225-1"/>
    </source>
</evidence>
<proteinExistence type="inferred from homology"/>
<keyword evidence="11" id="KW-0456">Lyase</keyword>
<keyword evidence="5 8" id="KW-0694">RNA-binding</keyword>
<dbReference type="Pfam" id="PF00849">
    <property type="entry name" value="PseudoU_synth_2"/>
    <property type="match status" value="1"/>
</dbReference>
<name>A0A6S6S528_9GAMM</name>
<evidence type="ECO:0000256" key="8">
    <source>
        <dbReference type="PROSITE-ProRule" id="PRU00182"/>
    </source>
</evidence>
<evidence type="ECO:0000259" key="10">
    <source>
        <dbReference type="SMART" id="SM00363"/>
    </source>
</evidence>
<dbReference type="PROSITE" id="PS01129">
    <property type="entry name" value="PSI_RLU"/>
    <property type="match status" value="1"/>
</dbReference>
<evidence type="ECO:0000256" key="1">
    <source>
        <dbReference type="ARBA" id="ARBA00000381"/>
    </source>
</evidence>
<dbReference type="GO" id="GO:0160141">
    <property type="term" value="F:23S rRNA pseudouridine(955/2504/2580) synthase activity"/>
    <property type="evidence" value="ECO:0007669"/>
    <property type="project" value="UniProtKB-EC"/>
</dbReference>
<dbReference type="InterPro" id="IPR006225">
    <property type="entry name" value="PsdUridine_synth_RluC/D"/>
</dbReference>
<sequence>MENDDQSTPFANVSFITVDEASDGQRVDNFLLKTIKNIPRSYVYRILRKGEVRVDKKRVKPTRKLKLGELVRIPPIKHVEQKENVTAHVHELERLARAIVLEDNHVIIVNKPSGMAVHGGSGIKLGLIEMFRQLRANAPFLELAHRLDRDTSGLVILAKTRPALLELHELFKTGGIDKHYLALVSGHWRGGERKVTHVLSKTSKHQTGKVQVAEEGKLAESIFKPREYFDDATLMEVTLLTGRMHQIRAQLAHLELPIIGDDRYGNFAINRIFKKNHGIKRLFLHSFAVQFFLETSQQQYSLEIPLPNDLPLAL</sequence>
<dbReference type="EC" id="5.4.99.-" evidence="9"/>
<dbReference type="CDD" id="cd00165">
    <property type="entry name" value="S4"/>
    <property type="match status" value="1"/>
</dbReference>
<dbReference type="InterPro" id="IPR006224">
    <property type="entry name" value="PsdUridine_synth_RluA-like_CS"/>
</dbReference>
<feature type="domain" description="RNA-binding S4" evidence="10">
    <location>
        <begin position="25"/>
        <end position="85"/>
    </location>
</feature>
<dbReference type="InterPro" id="IPR020103">
    <property type="entry name" value="PsdUridine_synth_cat_dom_sf"/>
</dbReference>
<dbReference type="PANTHER" id="PTHR21600:SF92">
    <property type="entry name" value="RIBOSOMAL LARGE SUBUNIT PSEUDOURIDINE SYNTHASE C"/>
    <property type="match status" value="1"/>
</dbReference>
<evidence type="ECO:0000256" key="6">
    <source>
        <dbReference type="ARBA" id="ARBA00023235"/>
    </source>
</evidence>
<dbReference type="Gene3D" id="3.30.2350.10">
    <property type="entry name" value="Pseudouridine synthase"/>
    <property type="match status" value="1"/>
</dbReference>
<dbReference type="PROSITE" id="PS50889">
    <property type="entry name" value="S4"/>
    <property type="match status" value="1"/>
</dbReference>
<dbReference type="CDD" id="cd02869">
    <property type="entry name" value="PseudoU_synth_RluA_like"/>
    <property type="match status" value="1"/>
</dbReference>
<dbReference type="SUPFAM" id="SSF55120">
    <property type="entry name" value="Pseudouridine synthase"/>
    <property type="match status" value="1"/>
</dbReference>
<evidence type="ECO:0000256" key="3">
    <source>
        <dbReference type="ARBA" id="ARBA00010876"/>
    </source>
</evidence>
<evidence type="ECO:0000256" key="9">
    <source>
        <dbReference type="RuleBase" id="RU362028"/>
    </source>
</evidence>
<dbReference type="GO" id="GO:0016829">
    <property type="term" value="F:lyase activity"/>
    <property type="evidence" value="ECO:0007669"/>
    <property type="project" value="UniProtKB-KW"/>
</dbReference>
<dbReference type="GO" id="GO:0003723">
    <property type="term" value="F:RNA binding"/>
    <property type="evidence" value="ECO:0007669"/>
    <property type="project" value="UniProtKB-KW"/>
</dbReference>
<reference evidence="11" key="1">
    <citation type="submission" date="2020-01" db="EMBL/GenBank/DDBJ databases">
        <authorList>
            <person name="Meier V. D."/>
            <person name="Meier V D."/>
        </authorList>
    </citation>
    <scope>NUCLEOTIDE SEQUENCE</scope>
    <source>
        <strain evidence="11">HLG_WM_MAG_07</strain>
    </source>
</reference>
<evidence type="ECO:0000256" key="2">
    <source>
        <dbReference type="ARBA" id="ARBA00002876"/>
    </source>
</evidence>
<organism evidence="11">
    <name type="scientific">uncultured Thiotrichaceae bacterium</name>
    <dbReference type="NCBI Taxonomy" id="298394"/>
    <lineage>
        <taxon>Bacteria</taxon>
        <taxon>Pseudomonadati</taxon>
        <taxon>Pseudomonadota</taxon>
        <taxon>Gammaproteobacteria</taxon>
        <taxon>Thiotrichales</taxon>
        <taxon>Thiotrichaceae</taxon>
        <taxon>environmental samples</taxon>
    </lineage>
</organism>
<dbReference type="InterPro" id="IPR002942">
    <property type="entry name" value="S4_RNA-bd"/>
</dbReference>
<keyword evidence="6 9" id="KW-0413">Isomerase</keyword>
<keyword evidence="4" id="KW-0698">rRNA processing</keyword>
<comment type="catalytic activity">
    <reaction evidence="9">
        <text>a uridine in RNA = a pseudouridine in RNA</text>
        <dbReference type="Rhea" id="RHEA:48348"/>
        <dbReference type="Rhea" id="RHEA-COMP:12068"/>
        <dbReference type="Rhea" id="RHEA-COMP:12069"/>
        <dbReference type="ChEBI" id="CHEBI:65314"/>
        <dbReference type="ChEBI" id="CHEBI:65315"/>
    </reaction>
</comment>
<dbReference type="Pfam" id="PF01479">
    <property type="entry name" value="S4"/>
    <property type="match status" value="1"/>
</dbReference>
<dbReference type="GO" id="GO:0000455">
    <property type="term" value="P:enzyme-directed rRNA pseudouridine synthesis"/>
    <property type="evidence" value="ECO:0007669"/>
    <property type="project" value="UniProtKB-ARBA"/>
</dbReference>
<dbReference type="InterPro" id="IPR036986">
    <property type="entry name" value="S4_RNA-bd_sf"/>
</dbReference>
<dbReference type="InterPro" id="IPR006145">
    <property type="entry name" value="PsdUridine_synth_RsuA/RluA"/>
</dbReference>
<dbReference type="NCBIfam" id="TIGR00005">
    <property type="entry name" value="rluA_subfam"/>
    <property type="match status" value="1"/>
</dbReference>
<dbReference type="EMBL" id="CACVAY010000013">
    <property type="protein sequence ID" value="CAA6802783.1"/>
    <property type="molecule type" value="Genomic_DNA"/>
</dbReference>
<comment type="function">
    <text evidence="2">Responsible for synthesis of pseudouridine from uracil at positions 955, 2504 and 2580 in 23S ribosomal RNA.</text>
</comment>
<feature type="active site" evidence="7">
    <location>
        <position position="148"/>
    </location>
</feature>
<dbReference type="SMART" id="SM00363">
    <property type="entry name" value="S4"/>
    <property type="match status" value="1"/>
</dbReference>
<gene>
    <name evidence="11" type="ORF">HELGO_WM10949</name>
</gene>
<dbReference type="Gene3D" id="3.10.290.10">
    <property type="entry name" value="RNA-binding S4 domain"/>
    <property type="match status" value="1"/>
</dbReference>
<dbReference type="PANTHER" id="PTHR21600">
    <property type="entry name" value="MITOCHONDRIAL RNA PSEUDOURIDINE SYNTHASE"/>
    <property type="match status" value="1"/>
</dbReference>
<evidence type="ECO:0000256" key="5">
    <source>
        <dbReference type="ARBA" id="ARBA00022884"/>
    </source>
</evidence>
<dbReference type="SUPFAM" id="SSF55174">
    <property type="entry name" value="Alpha-L RNA-binding motif"/>
    <property type="match status" value="1"/>
</dbReference>
<comment type="similarity">
    <text evidence="3 9">Belongs to the pseudouridine synthase RluA family.</text>
</comment>
<dbReference type="AlphaFoldDB" id="A0A6S6S528"/>
<comment type="catalytic activity">
    <reaction evidence="1">
        <text>uridine(955/2504/2580) in 23S rRNA = pseudouridine(955/2504/2580) in 23S rRNA</text>
        <dbReference type="Rhea" id="RHEA:42528"/>
        <dbReference type="Rhea" id="RHEA-COMP:10099"/>
        <dbReference type="Rhea" id="RHEA-COMP:10100"/>
        <dbReference type="ChEBI" id="CHEBI:65314"/>
        <dbReference type="ChEBI" id="CHEBI:65315"/>
        <dbReference type="EC" id="5.4.99.24"/>
    </reaction>
</comment>
<protein>
    <recommendedName>
        <fullName evidence="9">Pseudouridine synthase</fullName>
        <ecNumber evidence="9">5.4.99.-</ecNumber>
    </recommendedName>
</protein>
<evidence type="ECO:0000313" key="11">
    <source>
        <dbReference type="EMBL" id="CAA6802783.1"/>
    </source>
</evidence>
<evidence type="ECO:0000256" key="4">
    <source>
        <dbReference type="ARBA" id="ARBA00022552"/>
    </source>
</evidence>
<dbReference type="InterPro" id="IPR050188">
    <property type="entry name" value="RluA_PseudoU_synthase"/>
</dbReference>
<accession>A0A6S6S528</accession>